<dbReference type="PANTHER" id="PTHR30349:SF41">
    <property type="entry name" value="INTEGRASE_RECOMBINASE PROTEIN MJ0367-RELATED"/>
    <property type="match status" value="1"/>
</dbReference>
<dbReference type="InterPro" id="IPR050090">
    <property type="entry name" value="Tyrosine_recombinase_XerCD"/>
</dbReference>
<dbReference type="SUPFAM" id="SSF56349">
    <property type="entry name" value="DNA breaking-rejoining enzymes"/>
    <property type="match status" value="1"/>
</dbReference>
<accession>A0ABP5MK01</accession>
<reference evidence="6" key="1">
    <citation type="journal article" date="2019" name="Int. J. Syst. Evol. Microbiol.">
        <title>The Global Catalogue of Microorganisms (GCM) 10K type strain sequencing project: providing services to taxonomists for standard genome sequencing and annotation.</title>
        <authorList>
            <consortium name="The Broad Institute Genomics Platform"/>
            <consortium name="The Broad Institute Genome Sequencing Center for Infectious Disease"/>
            <person name="Wu L."/>
            <person name="Ma J."/>
        </authorList>
    </citation>
    <scope>NUCLEOTIDE SEQUENCE [LARGE SCALE GENOMIC DNA]</scope>
    <source>
        <strain evidence="6">JCM 14917</strain>
    </source>
</reference>
<evidence type="ECO:0000313" key="5">
    <source>
        <dbReference type="EMBL" id="GAA2174951.1"/>
    </source>
</evidence>
<evidence type="ECO:0000256" key="3">
    <source>
        <dbReference type="ARBA" id="ARBA00023172"/>
    </source>
</evidence>
<comment type="similarity">
    <text evidence="1">Belongs to the 'phage' integrase family.</text>
</comment>
<dbReference type="Gene3D" id="1.10.443.10">
    <property type="entry name" value="Intergrase catalytic core"/>
    <property type="match status" value="1"/>
</dbReference>
<evidence type="ECO:0000256" key="1">
    <source>
        <dbReference type="ARBA" id="ARBA00008857"/>
    </source>
</evidence>
<feature type="domain" description="Tyr recombinase" evidence="4">
    <location>
        <begin position="147"/>
        <end position="355"/>
    </location>
</feature>
<dbReference type="InterPro" id="IPR002104">
    <property type="entry name" value="Integrase_catalytic"/>
</dbReference>
<dbReference type="EMBL" id="BAAAON010000001">
    <property type="protein sequence ID" value="GAA2174951.1"/>
    <property type="molecule type" value="Genomic_DNA"/>
</dbReference>
<gene>
    <name evidence="5" type="ORF">GCM10009784_15390</name>
</gene>
<sequence>MGVGHPFGLSAVHLVEGVAFIKEDSSVFEAMLDGWHAQQSGGRRLQKKTVEDRLLMVRRFQAHSGVWPWEWTAAVFDEWMTDLVSIRKLTAATIRGYQIAIRQFCDFICSPHYGWVQQCEERFGTHPVQICHEWNTRPHVQEYEGDPHRRPLTRPELQLLFDRADEEVQLRLSAGRKGAAAAYRDATLLKVVYAWGLRANEAVRLDVTDMYRNPKVSAFGDYGFVRIRYGKASRGSPPKPRTVTTVMPWAVDSLRDYVENVLPLMRAGSSTAMWFSERSGRLSARSLSDRFALYRDELGLDRQLSPHCLRHSYATHLTEDGHDPLFIQRQLGHAYQSTTGIYTHVSEDFANHILNEALTKIPTFATLK</sequence>
<dbReference type="PROSITE" id="PS51898">
    <property type="entry name" value="TYR_RECOMBINASE"/>
    <property type="match status" value="1"/>
</dbReference>
<keyword evidence="6" id="KW-1185">Reference proteome</keyword>
<dbReference type="RefSeq" id="WP_277359014.1">
    <property type="nucleotide sequence ID" value="NZ_BAAAON010000001.1"/>
</dbReference>
<keyword evidence="3" id="KW-0233">DNA recombination</keyword>
<comment type="caution">
    <text evidence="5">The sequence shown here is derived from an EMBL/GenBank/DDBJ whole genome shotgun (WGS) entry which is preliminary data.</text>
</comment>
<dbReference type="InterPro" id="IPR011010">
    <property type="entry name" value="DNA_brk_join_enz"/>
</dbReference>
<evidence type="ECO:0000256" key="2">
    <source>
        <dbReference type="ARBA" id="ARBA00023125"/>
    </source>
</evidence>
<evidence type="ECO:0000313" key="6">
    <source>
        <dbReference type="Proteomes" id="UP001500974"/>
    </source>
</evidence>
<dbReference type="PANTHER" id="PTHR30349">
    <property type="entry name" value="PHAGE INTEGRASE-RELATED"/>
    <property type="match status" value="1"/>
</dbReference>
<keyword evidence="2" id="KW-0238">DNA-binding</keyword>
<proteinExistence type="inferred from homology"/>
<name>A0ABP5MK01_9MICC</name>
<evidence type="ECO:0000259" key="4">
    <source>
        <dbReference type="PROSITE" id="PS51898"/>
    </source>
</evidence>
<dbReference type="Proteomes" id="UP001500974">
    <property type="component" value="Unassembled WGS sequence"/>
</dbReference>
<dbReference type="InterPro" id="IPR013762">
    <property type="entry name" value="Integrase-like_cat_sf"/>
</dbReference>
<organism evidence="5 6">
    <name type="scientific">Arthrobacter parietis</name>
    <dbReference type="NCBI Taxonomy" id="271434"/>
    <lineage>
        <taxon>Bacteria</taxon>
        <taxon>Bacillati</taxon>
        <taxon>Actinomycetota</taxon>
        <taxon>Actinomycetes</taxon>
        <taxon>Micrococcales</taxon>
        <taxon>Micrococcaceae</taxon>
        <taxon>Arthrobacter</taxon>
    </lineage>
</organism>
<protein>
    <recommendedName>
        <fullName evidence="4">Tyr recombinase domain-containing protein</fullName>
    </recommendedName>
</protein>
<dbReference type="Pfam" id="PF00589">
    <property type="entry name" value="Phage_integrase"/>
    <property type="match status" value="1"/>
</dbReference>